<evidence type="ECO:0000256" key="1">
    <source>
        <dbReference type="SAM" id="Phobius"/>
    </source>
</evidence>
<dbReference type="EMBL" id="CAADRP010000946">
    <property type="protein sequence ID" value="VFU33792.1"/>
    <property type="molecule type" value="Genomic_DNA"/>
</dbReference>
<gene>
    <name evidence="2" type="ORF">SVIM_LOCUS157817</name>
</gene>
<sequence>MTPFIVIVNVDICFKYTRIFNLVKTRGQASLTEAYAMPLILSVEEAIIETSIRADIEKFNYERQLIKAIISGISILKTNLKEVRTLTRILIILLGTLGEILHCYLALTS</sequence>
<keyword evidence="1" id="KW-0472">Membrane</keyword>
<dbReference type="AlphaFoldDB" id="A0A6N2L0V2"/>
<reference evidence="2" key="1">
    <citation type="submission" date="2019-03" db="EMBL/GenBank/DDBJ databases">
        <authorList>
            <person name="Mank J."/>
            <person name="Almeida P."/>
        </authorList>
    </citation>
    <scope>NUCLEOTIDE SEQUENCE</scope>
    <source>
        <strain evidence="2">78183</strain>
    </source>
</reference>
<accession>A0A6N2L0V2</accession>
<feature type="transmembrane region" description="Helical" evidence="1">
    <location>
        <begin position="86"/>
        <end position="107"/>
    </location>
</feature>
<name>A0A6N2L0V2_SALVM</name>
<proteinExistence type="predicted"/>
<protein>
    <submittedName>
        <fullName evidence="2">Uncharacterized protein</fullName>
    </submittedName>
</protein>
<keyword evidence="1" id="KW-1133">Transmembrane helix</keyword>
<organism evidence="2">
    <name type="scientific">Salix viminalis</name>
    <name type="common">Common osier</name>
    <name type="synonym">Basket willow</name>
    <dbReference type="NCBI Taxonomy" id="40686"/>
    <lineage>
        <taxon>Eukaryota</taxon>
        <taxon>Viridiplantae</taxon>
        <taxon>Streptophyta</taxon>
        <taxon>Embryophyta</taxon>
        <taxon>Tracheophyta</taxon>
        <taxon>Spermatophyta</taxon>
        <taxon>Magnoliopsida</taxon>
        <taxon>eudicotyledons</taxon>
        <taxon>Gunneridae</taxon>
        <taxon>Pentapetalae</taxon>
        <taxon>rosids</taxon>
        <taxon>fabids</taxon>
        <taxon>Malpighiales</taxon>
        <taxon>Salicaceae</taxon>
        <taxon>Saliceae</taxon>
        <taxon>Salix</taxon>
    </lineage>
</organism>
<keyword evidence="1" id="KW-0812">Transmembrane</keyword>
<evidence type="ECO:0000313" key="2">
    <source>
        <dbReference type="EMBL" id="VFU33792.1"/>
    </source>
</evidence>